<dbReference type="Proteomes" id="UP000024635">
    <property type="component" value="Unassembled WGS sequence"/>
</dbReference>
<dbReference type="PROSITE" id="PS00484">
    <property type="entry name" value="THYROGLOBULIN_1_1"/>
    <property type="match status" value="2"/>
</dbReference>
<evidence type="ECO:0000313" key="9">
    <source>
        <dbReference type="EMBL" id="EYC04367.1"/>
    </source>
</evidence>
<dbReference type="Gene3D" id="4.10.410.10">
    <property type="entry name" value="Pancreatic trypsin inhibitor Kunitz domain"/>
    <property type="match status" value="1"/>
</dbReference>
<keyword evidence="4" id="KW-0812">Transmembrane</keyword>
<evidence type="ECO:0000256" key="3">
    <source>
        <dbReference type="SAM" id="MobiDB-lite"/>
    </source>
</evidence>
<feature type="domain" description="WAP" evidence="8">
    <location>
        <begin position="14"/>
        <end position="65"/>
    </location>
</feature>
<dbReference type="Gene3D" id="4.10.75.10">
    <property type="entry name" value="Elafin-like"/>
    <property type="match status" value="2"/>
</dbReference>
<dbReference type="InterPro" id="IPR000716">
    <property type="entry name" value="Thyroglobulin_1"/>
</dbReference>
<dbReference type="SMART" id="SM00289">
    <property type="entry name" value="WR1"/>
    <property type="match status" value="3"/>
</dbReference>
<evidence type="ECO:0000256" key="4">
    <source>
        <dbReference type="SAM" id="Phobius"/>
    </source>
</evidence>
<dbReference type="PROSITE" id="PS51252">
    <property type="entry name" value="ANTISTASIN"/>
    <property type="match status" value="1"/>
</dbReference>
<dbReference type="EMBL" id="JARK01001424">
    <property type="protein sequence ID" value="EYC04367.1"/>
    <property type="molecule type" value="Genomic_DNA"/>
</dbReference>
<evidence type="ECO:0000256" key="1">
    <source>
        <dbReference type="ARBA" id="ARBA00023157"/>
    </source>
</evidence>
<dbReference type="Pfam" id="PF14625">
    <property type="entry name" value="Lustrin_cystein"/>
    <property type="match status" value="3"/>
</dbReference>
<feature type="compositionally biased region" description="Polar residues" evidence="3">
    <location>
        <begin position="1097"/>
        <end position="1148"/>
    </location>
</feature>
<dbReference type="Pfam" id="PF00095">
    <property type="entry name" value="WAP"/>
    <property type="match status" value="2"/>
</dbReference>
<evidence type="ECO:0000259" key="6">
    <source>
        <dbReference type="PROSITE" id="PS51162"/>
    </source>
</evidence>
<dbReference type="GO" id="GO:0005576">
    <property type="term" value="C:extracellular region"/>
    <property type="evidence" value="ECO:0007669"/>
    <property type="project" value="InterPro"/>
</dbReference>
<dbReference type="InterPro" id="IPR036645">
    <property type="entry name" value="Elafin-like_sf"/>
</dbReference>
<dbReference type="InterPro" id="IPR036880">
    <property type="entry name" value="Kunitz_BPTI_sf"/>
</dbReference>
<evidence type="ECO:0000259" key="5">
    <source>
        <dbReference type="PROSITE" id="PS50279"/>
    </source>
</evidence>
<dbReference type="SUPFAM" id="SSF57610">
    <property type="entry name" value="Thyroglobulin type-1 domain"/>
    <property type="match status" value="3"/>
</dbReference>
<dbReference type="Pfam" id="PF02822">
    <property type="entry name" value="Antistasin"/>
    <property type="match status" value="1"/>
</dbReference>
<dbReference type="PROSITE" id="PS50279">
    <property type="entry name" value="BPTI_KUNITZ_2"/>
    <property type="match status" value="1"/>
</dbReference>
<dbReference type="InterPro" id="IPR020901">
    <property type="entry name" value="Prtase_inh_Kunz-CS"/>
</dbReference>
<dbReference type="InterPro" id="IPR006150">
    <property type="entry name" value="Cys_repeat_1"/>
</dbReference>
<feature type="domain" description="Thyroglobulin type-1" evidence="6">
    <location>
        <begin position="639"/>
        <end position="708"/>
    </location>
</feature>
<evidence type="ECO:0000256" key="2">
    <source>
        <dbReference type="PROSITE-ProRule" id="PRU00500"/>
    </source>
</evidence>
<keyword evidence="1 2" id="KW-1015">Disulfide bond</keyword>
<dbReference type="Pfam" id="PF00086">
    <property type="entry name" value="Thyroglobulin_1"/>
    <property type="match status" value="3"/>
</dbReference>
<feature type="domain" description="Thyroglobulin type-1" evidence="6">
    <location>
        <begin position="67"/>
        <end position="129"/>
    </location>
</feature>
<dbReference type="InterPro" id="IPR004094">
    <property type="entry name" value="Antistasin-like"/>
</dbReference>
<protein>
    <recommendedName>
        <fullName evidence="11">Kunitz/Bovine pancreatic trypsin inhibitor domain protein</fullName>
    </recommendedName>
</protein>
<dbReference type="InterPro" id="IPR002223">
    <property type="entry name" value="Kunitz_BPTI"/>
</dbReference>
<keyword evidence="10" id="KW-1185">Reference proteome</keyword>
<name>A0A016TNY8_9BILA</name>
<dbReference type="Gene3D" id="2.10.22.10">
    <property type="entry name" value="Antistasin, domain 1"/>
    <property type="match status" value="1"/>
</dbReference>
<accession>A0A016TNY8</accession>
<keyword evidence="4" id="KW-0472">Membrane</keyword>
<dbReference type="SUPFAM" id="SSF57362">
    <property type="entry name" value="BPTI-like"/>
    <property type="match status" value="1"/>
</dbReference>
<evidence type="ECO:0008006" key="11">
    <source>
        <dbReference type="Google" id="ProtNLM"/>
    </source>
</evidence>
<dbReference type="InterPro" id="IPR036857">
    <property type="entry name" value="Thyroglobulin_1_sf"/>
</dbReference>
<evidence type="ECO:0000259" key="7">
    <source>
        <dbReference type="PROSITE" id="PS51252"/>
    </source>
</evidence>
<gene>
    <name evidence="9" type="primary">Acey_s0088.g2163</name>
    <name evidence="9" type="synonym">Acey-C08G9.2</name>
    <name evidence="9" type="ORF">Y032_0088g2163</name>
</gene>
<dbReference type="GO" id="GO:0004867">
    <property type="term" value="F:serine-type endopeptidase inhibitor activity"/>
    <property type="evidence" value="ECO:0007669"/>
    <property type="project" value="InterPro"/>
</dbReference>
<dbReference type="SMART" id="SM00131">
    <property type="entry name" value="KU"/>
    <property type="match status" value="1"/>
</dbReference>
<comment type="caution">
    <text evidence="9">The sequence shown here is derived from an EMBL/GenBank/DDBJ whole genome shotgun (WGS) entry which is preliminary data.</text>
</comment>
<dbReference type="STRING" id="53326.A0A016TNY8"/>
<proteinExistence type="predicted"/>
<dbReference type="AlphaFoldDB" id="A0A016TNY8"/>
<evidence type="ECO:0000259" key="8">
    <source>
        <dbReference type="PROSITE" id="PS51390"/>
    </source>
</evidence>
<dbReference type="SMART" id="SM00211">
    <property type="entry name" value="TY"/>
    <property type="match status" value="3"/>
</dbReference>
<sequence>MSCVAAVFSAPPSPTIHIGECLEVKSLGAFCVQRPRESECSTDQDCTSLRKCCSDGCVRRCALPDVTTHCIHARLAALAIRDFDSSVFVPECDSSGEYQQIQTHYSLKWCVDKQGKEIPGTKSTRQPNCKLPRSCPVRACNKHCPFGLRTDNEGCYVCDCITPCELVQCQAGFICRMMQPRCYTNDCAAVPRCIPNSCPSGEPLVSPGSWVLAECSEKTSCPAGYFCSQNGYEGRGLCCRGTAPPPPPITCPSLPITANPVDSSTCVVACRRASDCVQSVCCFNGCGTSCQFETGKSLTLTGPPVAVHALPEENKPVVVSVDSSITKIQPVNTKIITSSVDGKLTKVPVSYRPQTPVISAVQPQKKHPIIPDIANSASAVAVIGSAGTPPTMGAFQKAGPISAPQKVGACPSVLLNPGCREECLNDVDCAAFSKCCKASCGTKCVEPAITSSCLHRLASFSREWQHVPPPVQCSPDGEFREVQCDFKTRQCWCVDSSGVEVIGTRTTDPEAPPCRRPKICSVSCSQSSCTYGVQLDANGCPHDGVCLCKNPCEDLACSSHKTCALVSVKCDRDPCPPVPRCVATPCYSKHLVTDLYGNAFSCRSNGCLRGECMTAVGEDVGVCCHMPETTKMPDHFIRRSNCALYRLGIEELHRRGVQGVHQPTCDPDTGLFSRIQCDKSGVCWCVDVEIGRELPGTRKENSVGQNVCEGARSCPRQCPPTLCPYGLALDRNGCPQQDCACASPCDAVSCRTGEVCLLRTPSCSSANCISIPTCENSPCNVGDRPAIDPRTKRQFSCRESGEICPTGFYCTGFDPDGAGVCCPGREPLLSKAKASTCPHGDPFASSSDGTPMACSAKVNGCPATHFCLMKPGQKIGVCCVSKRHVCNLSVDRGPCSVSVPRYFYSPMNQTCTRFDYGGCAGNLNNFATNEHCESFCEGVLSDFLTTYNDDAATVETYELGFSLTGPQIPNAARRRAQQTLTDFLSEKFSLSKSSIEDVVIMDDNTARFTIKDAHAGAIAKNISEAVNTGLEFPLNGNYYRAEPHTWFAHQLAERTASNTARIIFWVLLGAAVVFAVIVAASLIGTCAYLYTSRNKDGNSSAGGSTPSNFVSNSIFTGRPQQRPQLQQESRFPSNATTRSMRSVPQIPSISIDRGHSSTFY</sequence>
<dbReference type="OrthoDB" id="5866928at2759"/>
<dbReference type="PRINTS" id="PR00759">
    <property type="entry name" value="BASICPTASE"/>
</dbReference>
<dbReference type="PROSITE" id="PS51390">
    <property type="entry name" value="WAP"/>
    <property type="match status" value="2"/>
</dbReference>
<keyword evidence="4" id="KW-1133">Transmembrane helix</keyword>
<feature type="domain" description="WAP" evidence="8">
    <location>
        <begin position="403"/>
        <end position="448"/>
    </location>
</feature>
<feature type="region of interest" description="Disordered" evidence="3">
    <location>
        <begin position="1096"/>
        <end position="1160"/>
    </location>
</feature>
<evidence type="ECO:0000313" key="10">
    <source>
        <dbReference type="Proteomes" id="UP000024635"/>
    </source>
</evidence>
<dbReference type="PROSITE" id="PS00280">
    <property type="entry name" value="BPTI_KUNITZ_1"/>
    <property type="match status" value="1"/>
</dbReference>
<comment type="caution">
    <text evidence="2">Lacks conserved residue(s) required for the propagation of feature annotation.</text>
</comment>
<feature type="domain" description="Antistasin-like" evidence="7">
    <location>
        <begin position="135"/>
        <end position="160"/>
    </location>
</feature>
<dbReference type="Gene3D" id="4.10.800.10">
    <property type="entry name" value="Thyroglobulin type-1"/>
    <property type="match status" value="3"/>
</dbReference>
<feature type="domain" description="Thyroglobulin type-1" evidence="6">
    <location>
        <begin position="450"/>
        <end position="514"/>
    </location>
</feature>
<dbReference type="Pfam" id="PF00014">
    <property type="entry name" value="Kunitz_BPTI"/>
    <property type="match status" value="1"/>
</dbReference>
<dbReference type="InterPro" id="IPR011061">
    <property type="entry name" value="Hirudin/antistatin"/>
</dbReference>
<dbReference type="CDD" id="cd00191">
    <property type="entry name" value="TY"/>
    <property type="match status" value="3"/>
</dbReference>
<reference evidence="10" key="1">
    <citation type="journal article" date="2015" name="Nat. Genet.">
        <title>The genome and transcriptome of the zoonotic hookworm Ancylostoma ceylanicum identify infection-specific gene families.</title>
        <authorList>
            <person name="Schwarz E.M."/>
            <person name="Hu Y."/>
            <person name="Antoshechkin I."/>
            <person name="Miller M.M."/>
            <person name="Sternberg P.W."/>
            <person name="Aroian R.V."/>
        </authorList>
    </citation>
    <scope>NUCLEOTIDE SEQUENCE</scope>
    <source>
        <strain evidence="10">HY135</strain>
    </source>
</reference>
<organism evidence="9 10">
    <name type="scientific">Ancylostoma ceylanicum</name>
    <dbReference type="NCBI Taxonomy" id="53326"/>
    <lineage>
        <taxon>Eukaryota</taxon>
        <taxon>Metazoa</taxon>
        <taxon>Ecdysozoa</taxon>
        <taxon>Nematoda</taxon>
        <taxon>Chromadorea</taxon>
        <taxon>Rhabditida</taxon>
        <taxon>Rhabditina</taxon>
        <taxon>Rhabditomorpha</taxon>
        <taxon>Strongyloidea</taxon>
        <taxon>Ancylostomatidae</taxon>
        <taxon>Ancylostomatinae</taxon>
        <taxon>Ancylostoma</taxon>
    </lineage>
</organism>
<dbReference type="InterPro" id="IPR028150">
    <property type="entry name" value="Lustrin_cystein"/>
</dbReference>
<feature type="domain" description="BPTI/Kunitz inhibitor" evidence="5">
    <location>
        <begin position="886"/>
        <end position="936"/>
    </location>
</feature>
<dbReference type="CDD" id="cd00109">
    <property type="entry name" value="Kunitz-type"/>
    <property type="match status" value="1"/>
</dbReference>
<dbReference type="SUPFAM" id="SSF57262">
    <property type="entry name" value="Leech antihemostatic proteins"/>
    <property type="match status" value="1"/>
</dbReference>
<feature type="transmembrane region" description="Helical" evidence="4">
    <location>
        <begin position="1062"/>
        <end position="1090"/>
    </location>
</feature>
<dbReference type="InterPro" id="IPR008197">
    <property type="entry name" value="WAP_dom"/>
</dbReference>
<feature type="disulfide bond" evidence="2">
    <location>
        <begin position="484"/>
        <end position="491"/>
    </location>
</feature>
<dbReference type="SMART" id="SM00217">
    <property type="entry name" value="WAP"/>
    <property type="match status" value="2"/>
</dbReference>
<dbReference type="PROSITE" id="PS51162">
    <property type="entry name" value="THYROGLOBULIN_1_2"/>
    <property type="match status" value="3"/>
</dbReference>
<dbReference type="PANTHER" id="PTHR46339">
    <property type="entry name" value="PROTEIN CBG15282-RELATED"/>
    <property type="match status" value="1"/>
</dbReference>
<dbReference type="InterPro" id="IPR053014">
    <property type="entry name" value="Cuticle_assoc_divergent"/>
</dbReference>